<reference evidence="2" key="1">
    <citation type="submission" date="2020-01" db="EMBL/GenBank/DDBJ databases">
        <title>Identification and distribution of gene clusters putatively required for synthesis of sphingolipid metabolism inhibitors in phylogenetically diverse species of the filamentous fungus Fusarium.</title>
        <authorList>
            <person name="Kim H.-S."/>
            <person name="Busman M."/>
            <person name="Brown D.W."/>
            <person name="Divon H."/>
            <person name="Uhlig S."/>
            <person name="Proctor R.H."/>
        </authorList>
    </citation>
    <scope>NUCLEOTIDE SEQUENCE</scope>
    <source>
        <strain evidence="2">NRRL 53441</strain>
    </source>
</reference>
<organism evidence="2 3">
    <name type="scientific">Fusarium austroafricanum</name>
    <dbReference type="NCBI Taxonomy" id="2364996"/>
    <lineage>
        <taxon>Eukaryota</taxon>
        <taxon>Fungi</taxon>
        <taxon>Dikarya</taxon>
        <taxon>Ascomycota</taxon>
        <taxon>Pezizomycotina</taxon>
        <taxon>Sordariomycetes</taxon>
        <taxon>Hypocreomycetidae</taxon>
        <taxon>Hypocreales</taxon>
        <taxon>Nectriaceae</taxon>
        <taxon>Fusarium</taxon>
        <taxon>Fusarium concolor species complex</taxon>
    </lineage>
</organism>
<dbReference type="EMBL" id="JAADJG010000050">
    <property type="protein sequence ID" value="KAF4456617.1"/>
    <property type="molecule type" value="Genomic_DNA"/>
</dbReference>
<dbReference type="InterPro" id="IPR012338">
    <property type="entry name" value="Beta-lactam/transpept-like"/>
</dbReference>
<proteinExistence type="predicted"/>
<feature type="domain" description="Beta-lactamase-related" evidence="1">
    <location>
        <begin position="203"/>
        <end position="435"/>
    </location>
</feature>
<protein>
    <recommendedName>
        <fullName evidence="1">Beta-lactamase-related domain-containing protein</fullName>
    </recommendedName>
</protein>
<dbReference type="InterPro" id="IPR050789">
    <property type="entry name" value="Diverse_Enzym_Activities"/>
</dbReference>
<keyword evidence="3" id="KW-1185">Reference proteome</keyword>
<dbReference type="InterPro" id="IPR001466">
    <property type="entry name" value="Beta-lactam-related"/>
</dbReference>
<dbReference type="Gene3D" id="3.40.710.10">
    <property type="entry name" value="DD-peptidase/beta-lactamase superfamily"/>
    <property type="match status" value="2"/>
</dbReference>
<evidence type="ECO:0000313" key="2">
    <source>
        <dbReference type="EMBL" id="KAF4456617.1"/>
    </source>
</evidence>
<name>A0A8H4PDG7_9HYPO</name>
<comment type="caution">
    <text evidence="2">The sequence shown here is derived from an EMBL/GenBank/DDBJ whole genome shotgun (WGS) entry which is preliminary data.</text>
</comment>
<evidence type="ECO:0000313" key="3">
    <source>
        <dbReference type="Proteomes" id="UP000605986"/>
    </source>
</evidence>
<dbReference type="OrthoDB" id="428260at2759"/>
<sequence length="456" mass="50324">MGPTQDTPPMPELFSIGNINERKETSESMNCEMCEKIRSMLYELPENAGYMLGSGIDVLYSQPRCSQHHSLVMSALRLDYSMSDDELYTLAKEIERLDIHKCPLNMATVITPVMHPGSTFTRPQIAALYLMERSERVEERGIGQLLNGIWIDRGLAGRWKAACAADHGGLCQGFPTKTLSTIRPSWLVDVKRQCLVPAPKDCFTLRMLLTHTSGFEYSIFNKVLLPYAKEIGSDEASPQFRLLKMPLAFNPGEDFAYGSTRDRLASKHHRDSDGTLSIRDGPFKANAEVDLNSAAAVDAVEHSGGGGLFAAPREYAKILTMLLNEGTDPRNGKQVLSKATINTVFTNRIPQFPNSSRKSLESARPDLTHEAPEFYPVMGDPPQSWGLTFMMSNGGATGRSAKTGHWAGLPNVWWWCDPETGVAGIVATQILPFDDPKVIELWGMVEAVATAAMKAH</sequence>
<dbReference type="PANTHER" id="PTHR43283:SF3">
    <property type="entry name" value="BETA-LACTAMASE FAMILY PROTEIN (AFU_ORTHOLOGUE AFUA_5G07500)"/>
    <property type="match status" value="1"/>
</dbReference>
<dbReference type="PANTHER" id="PTHR43283">
    <property type="entry name" value="BETA-LACTAMASE-RELATED"/>
    <property type="match status" value="1"/>
</dbReference>
<dbReference type="Proteomes" id="UP000605986">
    <property type="component" value="Unassembled WGS sequence"/>
</dbReference>
<evidence type="ECO:0000259" key="1">
    <source>
        <dbReference type="Pfam" id="PF00144"/>
    </source>
</evidence>
<dbReference type="SUPFAM" id="SSF56601">
    <property type="entry name" value="beta-lactamase/transpeptidase-like"/>
    <property type="match status" value="1"/>
</dbReference>
<gene>
    <name evidence="2" type="ORF">F53441_1275</name>
</gene>
<dbReference type="Pfam" id="PF00144">
    <property type="entry name" value="Beta-lactamase"/>
    <property type="match status" value="1"/>
</dbReference>
<dbReference type="AlphaFoldDB" id="A0A8H4PDG7"/>
<accession>A0A8H4PDG7</accession>